<dbReference type="Proteomes" id="UP000799539">
    <property type="component" value="Unassembled WGS sequence"/>
</dbReference>
<feature type="domain" description="N-acetyltransferase" evidence="1">
    <location>
        <begin position="4"/>
        <end position="157"/>
    </location>
</feature>
<dbReference type="PROSITE" id="PS51186">
    <property type="entry name" value="GNAT"/>
    <property type="match status" value="1"/>
</dbReference>
<proteinExistence type="predicted"/>
<dbReference type="PANTHER" id="PTHR43305">
    <property type="entry name" value="FAMILY N-ACETYLTRANSFERASE, PUTATIVE (AFU_ORTHOLOGUE AFUA_2G01380)-RELATED"/>
    <property type="match status" value="1"/>
</dbReference>
<dbReference type="PANTHER" id="PTHR43305:SF1">
    <property type="entry name" value="FAMILY N-ACETYLTRANSFERASE, PUTATIVE (AFU_ORTHOLOGUE AFUA_2G01380)-RELATED"/>
    <property type="match status" value="1"/>
</dbReference>
<protein>
    <recommendedName>
        <fullName evidence="1">N-acetyltransferase domain-containing protein</fullName>
    </recommendedName>
</protein>
<dbReference type="Gene3D" id="3.40.630.30">
    <property type="match status" value="1"/>
</dbReference>
<dbReference type="InterPro" id="IPR016181">
    <property type="entry name" value="Acyl_CoA_acyltransferase"/>
</dbReference>
<name>A0A6A6FVR0_9PEZI</name>
<sequence length="162" mass="18086">MPDFTITGVQQQEDLADTVNLFTTYAQSIGIDLQFQDFDNETSYMPGKYAPPAGALYLARNRAGEAVGCVGLRPLATHHNYCEMKRLYVHPQGRGMGIGKALAEKVIAHAVKVGYEAMMLDTLESMESARSLYKSLGFVETEAYYETPLLEKTHFLKLVLRQ</sequence>
<dbReference type="SUPFAM" id="SSF55729">
    <property type="entry name" value="Acyl-CoA N-acyltransferases (Nat)"/>
    <property type="match status" value="1"/>
</dbReference>
<reference evidence="2" key="1">
    <citation type="journal article" date="2020" name="Stud. Mycol.">
        <title>101 Dothideomycetes genomes: a test case for predicting lifestyles and emergence of pathogens.</title>
        <authorList>
            <person name="Haridas S."/>
            <person name="Albert R."/>
            <person name="Binder M."/>
            <person name="Bloem J."/>
            <person name="Labutti K."/>
            <person name="Salamov A."/>
            <person name="Andreopoulos B."/>
            <person name="Baker S."/>
            <person name="Barry K."/>
            <person name="Bills G."/>
            <person name="Bluhm B."/>
            <person name="Cannon C."/>
            <person name="Castanera R."/>
            <person name="Culley D."/>
            <person name="Daum C."/>
            <person name="Ezra D."/>
            <person name="Gonzalez J."/>
            <person name="Henrissat B."/>
            <person name="Kuo A."/>
            <person name="Liang C."/>
            <person name="Lipzen A."/>
            <person name="Lutzoni F."/>
            <person name="Magnuson J."/>
            <person name="Mondo S."/>
            <person name="Nolan M."/>
            <person name="Ohm R."/>
            <person name="Pangilinan J."/>
            <person name="Park H.-J."/>
            <person name="Ramirez L."/>
            <person name="Alfaro M."/>
            <person name="Sun H."/>
            <person name="Tritt A."/>
            <person name="Yoshinaga Y."/>
            <person name="Zwiers L.-H."/>
            <person name="Turgeon B."/>
            <person name="Goodwin S."/>
            <person name="Spatafora J."/>
            <person name="Crous P."/>
            <person name="Grigoriev I."/>
        </authorList>
    </citation>
    <scope>NUCLEOTIDE SEQUENCE</scope>
    <source>
        <strain evidence="2">SCOH1-5</strain>
    </source>
</reference>
<dbReference type="GO" id="GO:0016747">
    <property type="term" value="F:acyltransferase activity, transferring groups other than amino-acyl groups"/>
    <property type="evidence" value="ECO:0007669"/>
    <property type="project" value="InterPro"/>
</dbReference>
<dbReference type="AlphaFoldDB" id="A0A6A6FVR0"/>
<dbReference type="InterPro" id="IPR000182">
    <property type="entry name" value="GNAT_dom"/>
</dbReference>
<dbReference type="InterPro" id="IPR052777">
    <property type="entry name" value="Acetyltransferase_Enz"/>
</dbReference>
<dbReference type="EMBL" id="ML992662">
    <property type="protein sequence ID" value="KAF2217562.1"/>
    <property type="molecule type" value="Genomic_DNA"/>
</dbReference>
<organism evidence="2 3">
    <name type="scientific">Cercospora zeae-maydis SCOH1-5</name>
    <dbReference type="NCBI Taxonomy" id="717836"/>
    <lineage>
        <taxon>Eukaryota</taxon>
        <taxon>Fungi</taxon>
        <taxon>Dikarya</taxon>
        <taxon>Ascomycota</taxon>
        <taxon>Pezizomycotina</taxon>
        <taxon>Dothideomycetes</taxon>
        <taxon>Dothideomycetidae</taxon>
        <taxon>Mycosphaerellales</taxon>
        <taxon>Mycosphaerellaceae</taxon>
        <taxon>Cercospora</taxon>
    </lineage>
</organism>
<dbReference type="Pfam" id="PF00583">
    <property type="entry name" value="Acetyltransf_1"/>
    <property type="match status" value="1"/>
</dbReference>
<keyword evidence="3" id="KW-1185">Reference proteome</keyword>
<dbReference type="CDD" id="cd04301">
    <property type="entry name" value="NAT_SF"/>
    <property type="match status" value="1"/>
</dbReference>
<evidence type="ECO:0000313" key="2">
    <source>
        <dbReference type="EMBL" id="KAF2217562.1"/>
    </source>
</evidence>
<gene>
    <name evidence="2" type="ORF">CERZMDRAFT_30706</name>
</gene>
<dbReference type="OrthoDB" id="41532at2759"/>
<accession>A0A6A6FVR0</accession>
<evidence type="ECO:0000259" key="1">
    <source>
        <dbReference type="PROSITE" id="PS51186"/>
    </source>
</evidence>
<evidence type="ECO:0000313" key="3">
    <source>
        <dbReference type="Proteomes" id="UP000799539"/>
    </source>
</evidence>